<evidence type="ECO:0000313" key="2">
    <source>
        <dbReference type="EMBL" id="MBB2928612.1"/>
    </source>
</evidence>
<protein>
    <submittedName>
        <fullName evidence="2">Transposase</fullName>
    </submittedName>
</protein>
<accession>A0ABR6FMG0</accession>
<dbReference type="InterPro" id="IPR052909">
    <property type="entry name" value="Transposase_6_like"/>
</dbReference>
<dbReference type="PANTHER" id="PTHR46637">
    <property type="entry name" value="TIS1421-TRANSPOSASE PROTEIN A"/>
    <property type="match status" value="1"/>
</dbReference>
<dbReference type="EMBL" id="JACHVZ010000007">
    <property type="protein sequence ID" value="MBB2928612.1"/>
    <property type="molecule type" value="Genomic_DNA"/>
</dbReference>
<name>A0ABR6FMG0_9BURK</name>
<keyword evidence="3" id="KW-1185">Reference proteome</keyword>
<gene>
    <name evidence="2" type="ORF">FHX59_003034</name>
</gene>
<reference evidence="2 3" key="1">
    <citation type="submission" date="2020-08" db="EMBL/GenBank/DDBJ databases">
        <title>Genomic Encyclopedia of Type Strains, Phase IV (KMG-V): Genome sequencing to study the core and pangenomes of soil and plant-associated prokaryotes.</title>
        <authorList>
            <person name="Whitman W."/>
        </authorList>
    </citation>
    <scope>NUCLEOTIDE SEQUENCE [LARGE SCALE GENOMIC DNA]</scope>
    <source>
        <strain evidence="2 3">SRMrh-85</strain>
    </source>
</reference>
<evidence type="ECO:0000313" key="3">
    <source>
        <dbReference type="Proteomes" id="UP000533533"/>
    </source>
</evidence>
<dbReference type="PANTHER" id="PTHR46637:SF1">
    <property type="entry name" value="BLL5188 PROTEIN"/>
    <property type="match status" value="1"/>
</dbReference>
<dbReference type="Pfam" id="PF13340">
    <property type="entry name" value="DUF4096"/>
    <property type="match status" value="1"/>
</dbReference>
<comment type="caution">
    <text evidence="2">The sequence shown here is derived from an EMBL/GenBank/DDBJ whole genome shotgun (WGS) entry which is preliminary data.</text>
</comment>
<dbReference type="RefSeq" id="WP_165822975.1">
    <property type="nucleotide sequence ID" value="NZ_JACHVZ010000007.1"/>
</dbReference>
<dbReference type="Proteomes" id="UP000533533">
    <property type="component" value="Unassembled WGS sequence"/>
</dbReference>
<dbReference type="InterPro" id="IPR025161">
    <property type="entry name" value="IS402-like_dom"/>
</dbReference>
<sequence length="149" mass="17169">MIIHETHSQAPTDQGSAIFLTTPSVPGDIADLSEQEWRKVEPVLKAYYARTSLQGRPSVSRRSVLNAVLWKILSGQKWQCLPRRFPSYQTCHRYFLQWYYSGLLRKIVALYGAHGDQLYWRALHAAASSIHHQQSKIRIFTDGELRNSI</sequence>
<feature type="domain" description="Insertion element IS402-like" evidence="1">
    <location>
        <begin position="32"/>
        <end position="107"/>
    </location>
</feature>
<proteinExistence type="predicted"/>
<organism evidence="2 3">
    <name type="scientific">Paraburkholderia silvatlantica</name>
    <dbReference type="NCBI Taxonomy" id="321895"/>
    <lineage>
        <taxon>Bacteria</taxon>
        <taxon>Pseudomonadati</taxon>
        <taxon>Pseudomonadota</taxon>
        <taxon>Betaproteobacteria</taxon>
        <taxon>Burkholderiales</taxon>
        <taxon>Burkholderiaceae</taxon>
        <taxon>Paraburkholderia</taxon>
    </lineage>
</organism>
<evidence type="ECO:0000259" key="1">
    <source>
        <dbReference type="Pfam" id="PF13340"/>
    </source>
</evidence>